<dbReference type="Proteomes" id="UP000007013">
    <property type="component" value="Chromosome"/>
</dbReference>
<dbReference type="eggNOG" id="COG2801">
    <property type="taxonomic scope" value="Bacteria"/>
</dbReference>
<accession>B1ZMI1</accession>
<sequence>MGMRVNTNQPNWIALIERLQAAGSLTEKGKKYAADVITGLPSRNPSNVAGRNLIVDIASQKMGHTVQVESLTIEAAYAQMLESSVACVGYWAQPIKLRVVCKCRDGIERALWITLDFLVLYPDRLELVECKPESALHAISLTQPGRYSRDDTGRWTSPEVEAALADYGIHFRVVSSADLNPVLLRNYTLLEEVRQASYSSASALEAIMTFLQNRRDGVPLAELVAQAGSAFTKNDIYVGILRRDVHVLLAHCLLVDDRTTLVFAEEYQAEAYRLMKFATVEQSERSLVLKAGTRLRWNGTNYSICNASRNKVYLMAAEGSPTAFPRDLLCSLIGTGEIELLDEVVVDGADQAETLKPYFTALTLEKQLLGKARNEFLRFLERHPEAKPEDFGLKPIKTRTVQRWKRAAHESMVRFGTPLWGLFDRPRPGRPRDALPKEMRDEMTAVAEELYFSKTAPSKTFVWRALRQRREARGLPFPSKGAYRRHLDRMKNLRDATESRQGKGAAYKYDASSAGGKNWITAGDFPLKVSQMDGKSFDILVVDDETGEVLGKPTLTLLTLPHYGSAPIGAAFLFEPESYRSGTMCLRDEIERFGEPVKYIVVDNGKAFNNATFDSLLATLGITKINRPPRDPRFASEIEALFRVIDREVIHNSAGNTKPLQTAREMTAEMNPEKLAIWTLSALWRRIEHYLFTMLWDAPSAALGTTPRLAFERDQKRAPDREGRFTVPPDQAKIAFFPEVDGVTRVVQPGRGIFVEGYYYWNDVMAKPHVEKTKVRVRYDPYELAIVFAAIGDTWVECTARHAPELRNVTERTRHLQVIARRRLKNNHAERRERTHGRKLACLGDEMLEDEKALREQRRARAQRQLSKPQHAHVSPQTEHSGGVQSIGSKLPKIDFSHLRKTAA</sequence>
<feature type="domain" description="Integrase catalytic" evidence="2">
    <location>
        <begin position="522"/>
        <end position="715"/>
    </location>
</feature>
<organism evidence="3 4">
    <name type="scientific">Opitutus terrae (strain DSM 11246 / JCM 15787 / PB90-1)</name>
    <dbReference type="NCBI Taxonomy" id="452637"/>
    <lineage>
        <taxon>Bacteria</taxon>
        <taxon>Pseudomonadati</taxon>
        <taxon>Verrucomicrobiota</taxon>
        <taxon>Opitutia</taxon>
        <taxon>Opitutales</taxon>
        <taxon>Opitutaceae</taxon>
        <taxon>Opitutus</taxon>
    </lineage>
</organism>
<feature type="compositionally biased region" description="Polar residues" evidence="1">
    <location>
        <begin position="875"/>
        <end position="888"/>
    </location>
</feature>
<evidence type="ECO:0000259" key="2">
    <source>
        <dbReference type="PROSITE" id="PS50994"/>
    </source>
</evidence>
<gene>
    <name evidence="3" type="ordered locus">Oter_1038</name>
</gene>
<dbReference type="SUPFAM" id="SSF53098">
    <property type="entry name" value="Ribonuclease H-like"/>
    <property type="match status" value="1"/>
</dbReference>
<dbReference type="InterPro" id="IPR015378">
    <property type="entry name" value="Transposase-like_Mu_C"/>
</dbReference>
<keyword evidence="4" id="KW-1185">Reference proteome</keyword>
<dbReference type="STRING" id="452637.Oter_1038"/>
<proteinExistence type="predicted"/>
<feature type="region of interest" description="Disordered" evidence="1">
    <location>
        <begin position="855"/>
        <end position="904"/>
    </location>
</feature>
<dbReference type="KEGG" id="ote:Oter_1038"/>
<dbReference type="Pfam" id="PF09299">
    <property type="entry name" value="Mu-transpos_C"/>
    <property type="match status" value="1"/>
</dbReference>
<evidence type="ECO:0000313" key="4">
    <source>
        <dbReference type="Proteomes" id="UP000007013"/>
    </source>
</evidence>
<evidence type="ECO:0000256" key="1">
    <source>
        <dbReference type="SAM" id="MobiDB-lite"/>
    </source>
</evidence>
<dbReference type="GO" id="GO:0015074">
    <property type="term" value="P:DNA integration"/>
    <property type="evidence" value="ECO:0007669"/>
    <property type="project" value="InterPro"/>
</dbReference>
<name>B1ZMI1_OPITP</name>
<dbReference type="Gene3D" id="3.30.420.10">
    <property type="entry name" value="Ribonuclease H-like superfamily/Ribonuclease H"/>
    <property type="match status" value="1"/>
</dbReference>
<dbReference type="HOGENOM" id="CLU_011734_0_0_0"/>
<dbReference type="InterPro" id="IPR012337">
    <property type="entry name" value="RNaseH-like_sf"/>
</dbReference>
<reference evidence="3 4" key="1">
    <citation type="journal article" date="2011" name="J. Bacteriol.">
        <title>Genome sequence of the verrucomicrobium Opitutus terrae PB90-1, an abundant inhabitant of rice paddy soil ecosystems.</title>
        <authorList>
            <person name="van Passel M.W."/>
            <person name="Kant R."/>
            <person name="Palva A."/>
            <person name="Copeland A."/>
            <person name="Lucas S."/>
            <person name="Lapidus A."/>
            <person name="Glavina del Rio T."/>
            <person name="Pitluck S."/>
            <person name="Goltsman E."/>
            <person name="Clum A."/>
            <person name="Sun H."/>
            <person name="Schmutz J."/>
            <person name="Larimer F.W."/>
            <person name="Land M.L."/>
            <person name="Hauser L."/>
            <person name="Kyrpides N."/>
            <person name="Mikhailova N."/>
            <person name="Richardson P.P."/>
            <person name="Janssen P.H."/>
            <person name="de Vos W.M."/>
            <person name="Smidt H."/>
        </authorList>
    </citation>
    <scope>NUCLEOTIDE SEQUENCE [LARGE SCALE GENOMIC DNA]</scope>
    <source>
        <strain evidence="4">DSM 11246 / JCM 15787 / PB90-1</strain>
    </source>
</reference>
<dbReference type="PROSITE" id="PS50994">
    <property type="entry name" value="INTEGRASE"/>
    <property type="match status" value="1"/>
</dbReference>
<dbReference type="AlphaFoldDB" id="B1ZMI1"/>
<dbReference type="InterPro" id="IPR036397">
    <property type="entry name" value="RNaseH_sf"/>
</dbReference>
<protein>
    <recommendedName>
        <fullName evidence="2">Integrase catalytic domain-containing protein</fullName>
    </recommendedName>
</protein>
<dbReference type="EMBL" id="CP001032">
    <property type="protein sequence ID" value="ACB74326.1"/>
    <property type="molecule type" value="Genomic_DNA"/>
</dbReference>
<dbReference type="InterPro" id="IPR001584">
    <property type="entry name" value="Integrase_cat-core"/>
</dbReference>
<dbReference type="GO" id="GO:0003676">
    <property type="term" value="F:nucleic acid binding"/>
    <property type="evidence" value="ECO:0007669"/>
    <property type="project" value="InterPro"/>
</dbReference>
<evidence type="ECO:0000313" key="3">
    <source>
        <dbReference type="EMBL" id="ACB74326.1"/>
    </source>
</evidence>